<proteinExistence type="predicted"/>
<gene>
    <name evidence="1" type="ORF">BFJ72_g7318</name>
</gene>
<reference evidence="1 2" key="1">
    <citation type="journal article" date="2018" name="Sci. Rep.">
        <title>Characterisation of pathogen-specific regions and novel effector candidates in Fusarium oxysporum f. sp. cepae.</title>
        <authorList>
            <person name="Armitage A.D."/>
            <person name="Taylor A."/>
            <person name="Sobczyk M.K."/>
            <person name="Baxter L."/>
            <person name="Greenfield B.P."/>
            <person name="Bates H.J."/>
            <person name="Wilson F."/>
            <person name="Jackson A.C."/>
            <person name="Ott S."/>
            <person name="Harrison R.J."/>
            <person name="Clarkson J.P."/>
        </authorList>
    </citation>
    <scope>NUCLEOTIDE SEQUENCE [LARGE SCALE GENOMIC DNA]</scope>
    <source>
        <strain evidence="1 2">Fp_A8</strain>
    </source>
</reference>
<name>A0A420TAG5_GIBIN</name>
<dbReference type="Proteomes" id="UP000283569">
    <property type="component" value="Unassembled WGS sequence"/>
</dbReference>
<dbReference type="AlphaFoldDB" id="A0A420TAG5"/>
<organism evidence="1 2">
    <name type="scientific">Gibberella intermedia</name>
    <name type="common">Bulb rot disease fungus</name>
    <name type="synonym">Fusarium proliferatum</name>
    <dbReference type="NCBI Taxonomy" id="948311"/>
    <lineage>
        <taxon>Eukaryota</taxon>
        <taxon>Fungi</taxon>
        <taxon>Dikarya</taxon>
        <taxon>Ascomycota</taxon>
        <taxon>Pezizomycotina</taxon>
        <taxon>Sordariomycetes</taxon>
        <taxon>Hypocreomycetidae</taxon>
        <taxon>Hypocreales</taxon>
        <taxon>Nectriaceae</taxon>
        <taxon>Fusarium</taxon>
        <taxon>Fusarium fujikuroi species complex</taxon>
    </lineage>
</organism>
<dbReference type="EMBL" id="MRDB01000023">
    <property type="protein sequence ID" value="RKL38508.1"/>
    <property type="molecule type" value="Genomic_DNA"/>
</dbReference>
<evidence type="ECO:0000313" key="2">
    <source>
        <dbReference type="Proteomes" id="UP000283569"/>
    </source>
</evidence>
<evidence type="ECO:0000313" key="1">
    <source>
        <dbReference type="EMBL" id="RKL38508.1"/>
    </source>
</evidence>
<sequence length="36" mass="3957">MGTETNWHTIKPATPHLSYGSYGTDNLSHLRTGITV</sequence>
<protein>
    <submittedName>
        <fullName evidence="1">Uncharacterized protein</fullName>
    </submittedName>
</protein>
<comment type="caution">
    <text evidence="1">The sequence shown here is derived from an EMBL/GenBank/DDBJ whole genome shotgun (WGS) entry which is preliminary data.</text>
</comment>
<accession>A0A420TAG5</accession>